<reference evidence="3 4" key="1">
    <citation type="submission" date="2012-08" db="EMBL/GenBank/DDBJ databases">
        <title>Oryza genome evolution.</title>
        <authorList>
            <person name="Wing R.A."/>
        </authorList>
    </citation>
    <scope>NUCLEOTIDE SEQUENCE</scope>
</reference>
<proteinExistence type="predicted"/>
<protein>
    <recommendedName>
        <fullName evidence="5">Pectinesterase inhibitor domain-containing protein</fullName>
    </recommendedName>
</protein>
<feature type="compositionally biased region" description="Basic residues" evidence="1">
    <location>
        <begin position="73"/>
        <end position="131"/>
    </location>
</feature>
<feature type="chain" id="PRO_5002348027" description="Pectinesterase inhibitor domain-containing protein" evidence="2">
    <location>
        <begin position="29"/>
        <end position="307"/>
    </location>
</feature>
<dbReference type="Gramene" id="LPERR03G13750.1">
    <property type="protein sequence ID" value="LPERR03G13750.1"/>
    <property type="gene ID" value="LPERR03G13750"/>
</dbReference>
<accession>A0A0D9VTH6</accession>
<reference evidence="3" key="3">
    <citation type="submission" date="2015-04" db="UniProtKB">
        <authorList>
            <consortium name="EnsemblPlants"/>
        </authorList>
    </citation>
    <scope>IDENTIFICATION</scope>
</reference>
<reference evidence="4" key="2">
    <citation type="submission" date="2013-12" db="EMBL/GenBank/DDBJ databases">
        <authorList>
            <person name="Yu Y."/>
            <person name="Lee S."/>
            <person name="de Baynast K."/>
            <person name="Wissotski M."/>
            <person name="Liu L."/>
            <person name="Talag J."/>
            <person name="Goicoechea J."/>
            <person name="Angelova A."/>
            <person name="Jetty R."/>
            <person name="Kudrna D."/>
            <person name="Golser W."/>
            <person name="Rivera L."/>
            <person name="Zhang J."/>
            <person name="Wing R."/>
        </authorList>
    </citation>
    <scope>NUCLEOTIDE SEQUENCE</scope>
</reference>
<dbReference type="Proteomes" id="UP000032180">
    <property type="component" value="Chromosome 3"/>
</dbReference>
<name>A0A0D9VTH6_9ORYZ</name>
<feature type="signal peptide" evidence="2">
    <location>
        <begin position="1"/>
        <end position="28"/>
    </location>
</feature>
<evidence type="ECO:0000313" key="4">
    <source>
        <dbReference type="Proteomes" id="UP000032180"/>
    </source>
</evidence>
<dbReference type="AlphaFoldDB" id="A0A0D9VTH6"/>
<keyword evidence="4" id="KW-1185">Reference proteome</keyword>
<dbReference type="STRING" id="77586.A0A0D9VTH6"/>
<evidence type="ECO:0000256" key="1">
    <source>
        <dbReference type="SAM" id="MobiDB-lite"/>
    </source>
</evidence>
<feature type="region of interest" description="Disordered" evidence="1">
    <location>
        <begin position="73"/>
        <end position="167"/>
    </location>
</feature>
<organism evidence="3 4">
    <name type="scientific">Leersia perrieri</name>
    <dbReference type="NCBI Taxonomy" id="77586"/>
    <lineage>
        <taxon>Eukaryota</taxon>
        <taxon>Viridiplantae</taxon>
        <taxon>Streptophyta</taxon>
        <taxon>Embryophyta</taxon>
        <taxon>Tracheophyta</taxon>
        <taxon>Spermatophyta</taxon>
        <taxon>Magnoliopsida</taxon>
        <taxon>Liliopsida</taxon>
        <taxon>Poales</taxon>
        <taxon>Poaceae</taxon>
        <taxon>BOP clade</taxon>
        <taxon>Oryzoideae</taxon>
        <taxon>Oryzeae</taxon>
        <taxon>Oryzinae</taxon>
        <taxon>Leersia</taxon>
    </lineage>
</organism>
<dbReference type="HOGENOM" id="CLU_907229_0_0_1"/>
<dbReference type="EnsemblPlants" id="LPERR03G13750.1">
    <property type="protein sequence ID" value="LPERR03G13750.1"/>
    <property type="gene ID" value="LPERR03G13750"/>
</dbReference>
<evidence type="ECO:0000313" key="3">
    <source>
        <dbReference type="EnsemblPlants" id="LPERR03G13750.1"/>
    </source>
</evidence>
<evidence type="ECO:0008006" key="5">
    <source>
        <dbReference type="Google" id="ProtNLM"/>
    </source>
</evidence>
<keyword evidence="2" id="KW-0732">Signal</keyword>
<sequence>MAMIMPPVAAVAVALLALASLQPRPAQAQPQVAAPPWAAPVPWPGELDCTGALLNLSSCLTYVEARSALTRPRRRLRRLRGPRRRRPRARAAHHLPRRRAPAKALRRARGARRRASRRRRRAGRIRVRRAGNRTVNGSNEQRQRAGDAPTHKTPPASPAPGDPRFTAGSAAAVKTTGSHETGHGHTHALHGTQHINCTTVHACTHRSSIQFPQHSSMTPRIHDHHFIAHPRVRPVGGAGWRRPSRRPAAGCWLCQPHSRASARGARRVKTVNAAASVRPARVAVVDAPHAGWVDTALARGHEQHVRA</sequence>
<evidence type="ECO:0000256" key="2">
    <source>
        <dbReference type="SAM" id="SignalP"/>
    </source>
</evidence>